<evidence type="ECO:0000259" key="1">
    <source>
        <dbReference type="Pfam" id="PF02441"/>
    </source>
</evidence>
<evidence type="ECO:0000313" key="3">
    <source>
        <dbReference type="Proteomes" id="UP001589718"/>
    </source>
</evidence>
<organism evidence="2 3">
    <name type="scientific">Streptomyces cremeus</name>
    <dbReference type="NCBI Taxonomy" id="66881"/>
    <lineage>
        <taxon>Bacteria</taxon>
        <taxon>Bacillati</taxon>
        <taxon>Actinomycetota</taxon>
        <taxon>Actinomycetes</taxon>
        <taxon>Kitasatosporales</taxon>
        <taxon>Streptomycetaceae</taxon>
        <taxon>Streptomyces</taxon>
    </lineage>
</organism>
<name>A0ABV5PCW3_STRCM</name>
<dbReference type="Pfam" id="PF02441">
    <property type="entry name" value="Flavoprotein"/>
    <property type="match status" value="1"/>
</dbReference>
<dbReference type="InterPro" id="IPR003382">
    <property type="entry name" value="Flavoprotein"/>
</dbReference>
<dbReference type="EMBL" id="JBHMCR010000006">
    <property type="protein sequence ID" value="MFB9520944.1"/>
    <property type="molecule type" value="Genomic_DNA"/>
</dbReference>
<keyword evidence="3" id="KW-1185">Reference proteome</keyword>
<dbReference type="SUPFAM" id="SSF52507">
    <property type="entry name" value="Homo-oligomeric flavin-containing Cys decarboxylases, HFCD"/>
    <property type="match status" value="1"/>
</dbReference>
<dbReference type="Gene3D" id="3.40.50.1950">
    <property type="entry name" value="Flavin prenyltransferase-like"/>
    <property type="match status" value="1"/>
</dbReference>
<comment type="caution">
    <text evidence="2">The sequence shown here is derived from an EMBL/GenBank/DDBJ whole genome shotgun (WGS) entry which is preliminary data.</text>
</comment>
<dbReference type="InterPro" id="IPR036551">
    <property type="entry name" value="Flavin_trans-like"/>
</dbReference>
<gene>
    <name evidence="2" type="ORF">ACFFTU_13370</name>
</gene>
<proteinExistence type="predicted"/>
<evidence type="ECO:0000313" key="2">
    <source>
        <dbReference type="EMBL" id="MFB9520944.1"/>
    </source>
</evidence>
<reference evidence="2 3" key="1">
    <citation type="submission" date="2024-09" db="EMBL/GenBank/DDBJ databases">
        <authorList>
            <person name="Sun Q."/>
            <person name="Mori K."/>
        </authorList>
    </citation>
    <scope>NUCLEOTIDE SEQUENCE [LARGE SCALE GENOMIC DNA]</scope>
    <source>
        <strain evidence="2 3">JCM 4362</strain>
    </source>
</reference>
<protein>
    <submittedName>
        <fullName evidence="2">Flavoprotein</fullName>
    </submittedName>
</protein>
<feature type="domain" description="Flavoprotein" evidence="1">
    <location>
        <begin position="8"/>
        <end position="138"/>
    </location>
</feature>
<dbReference type="Proteomes" id="UP001589718">
    <property type="component" value="Unassembled WGS sequence"/>
</dbReference>
<dbReference type="RefSeq" id="WP_345223282.1">
    <property type="nucleotide sequence ID" value="NZ_BAAAXE010000013.1"/>
</dbReference>
<accession>A0ABV5PCW3</accession>
<sequence length="181" mass="19237">MTASVLYVIACAAGPASDLQRLVGEAVDSGWDVCVIATPTAIQGGFLDEDRLAQISGRPVRSSWRRSGEEKSNPKADAVLCAPMTMNTANKLAAGISDTYALGLIIEMVGVGVPVVALPFWSTALDAHPSTRRSVAVLREWGVRVLYGAGEWEPHEPGTGGEQLKAYPWSHALHIASELAR</sequence>